<sequence>MHKLTWTYMVASVHTDEHEKLAGGPISEGIASESAFSTVHERYPPVSQLQSLKKLIDR</sequence>
<comment type="caution">
    <text evidence="1">The sequence shown here is derived from an EMBL/GenBank/DDBJ whole genome shotgun (WGS) entry which is preliminary data.</text>
</comment>
<dbReference type="AlphaFoldDB" id="A0A8H7EA70"/>
<name>A0A8H7EA70_9EURO</name>
<protein>
    <submittedName>
        <fullName evidence="1">Uncharacterized protein</fullName>
    </submittedName>
</protein>
<dbReference type="EMBL" id="JAACFV010000001">
    <property type="protein sequence ID" value="KAF7514255.1"/>
    <property type="molecule type" value="Genomic_DNA"/>
</dbReference>
<evidence type="ECO:0000313" key="1">
    <source>
        <dbReference type="EMBL" id="KAF7514255.1"/>
    </source>
</evidence>
<evidence type="ECO:0000313" key="2">
    <source>
        <dbReference type="Proteomes" id="UP000606974"/>
    </source>
</evidence>
<dbReference type="Proteomes" id="UP000606974">
    <property type="component" value="Unassembled WGS sequence"/>
</dbReference>
<accession>A0A8H7EA70</accession>
<reference evidence="1" key="1">
    <citation type="submission" date="2020-02" db="EMBL/GenBank/DDBJ databases">
        <authorList>
            <person name="Palmer J.M."/>
        </authorList>
    </citation>
    <scope>NUCLEOTIDE SEQUENCE</scope>
    <source>
        <strain evidence="1">EPUS1.4</strain>
        <tissue evidence="1">Thallus</tissue>
    </source>
</reference>
<keyword evidence="2" id="KW-1185">Reference proteome</keyword>
<gene>
    <name evidence="1" type="ORF">GJ744_000025</name>
</gene>
<organism evidence="1 2">
    <name type="scientific">Endocarpon pusillum</name>
    <dbReference type="NCBI Taxonomy" id="364733"/>
    <lineage>
        <taxon>Eukaryota</taxon>
        <taxon>Fungi</taxon>
        <taxon>Dikarya</taxon>
        <taxon>Ascomycota</taxon>
        <taxon>Pezizomycotina</taxon>
        <taxon>Eurotiomycetes</taxon>
        <taxon>Chaetothyriomycetidae</taxon>
        <taxon>Verrucariales</taxon>
        <taxon>Verrucariaceae</taxon>
        <taxon>Endocarpon</taxon>
    </lineage>
</organism>
<proteinExistence type="predicted"/>